<dbReference type="GO" id="GO:0007059">
    <property type="term" value="P:chromosome segregation"/>
    <property type="evidence" value="ECO:0007669"/>
    <property type="project" value="InterPro"/>
</dbReference>
<dbReference type="GO" id="GO:0000444">
    <property type="term" value="C:MIS12/MIND type complex"/>
    <property type="evidence" value="ECO:0007669"/>
    <property type="project" value="InterPro"/>
</dbReference>
<dbReference type="OrthoDB" id="3364649at2759"/>
<dbReference type="KEGG" id="yli:2912152"/>
<protein>
    <submittedName>
        <fullName evidence="3">Mis12-Mtw1 protein family-domain-containing protein</fullName>
    </submittedName>
</protein>
<feature type="compositionally biased region" description="Polar residues" evidence="1">
    <location>
        <begin position="83"/>
        <end position="104"/>
    </location>
</feature>
<feature type="compositionally biased region" description="Polar residues" evidence="1">
    <location>
        <begin position="139"/>
        <end position="154"/>
    </location>
</feature>
<evidence type="ECO:0000313" key="4">
    <source>
        <dbReference type="Proteomes" id="UP000182444"/>
    </source>
</evidence>
<dbReference type="Proteomes" id="UP000256601">
    <property type="component" value="Unassembled WGS sequence"/>
</dbReference>
<evidence type="ECO:0000313" key="3">
    <source>
        <dbReference type="EMBL" id="RDW26521.1"/>
    </source>
</evidence>
<dbReference type="VEuPathDB" id="FungiDB:YALI1_E04177g"/>
<dbReference type="Pfam" id="PF08202">
    <property type="entry name" value="MIS13"/>
    <property type="match status" value="1"/>
</dbReference>
<name>A0A1D8NGZ2_YARLL</name>
<dbReference type="PANTHER" id="PTHR14778">
    <property type="entry name" value="KINETOCHORE-ASSOCIATED PROTEIN DSN1 HOMOLOG"/>
    <property type="match status" value="1"/>
</dbReference>
<evidence type="ECO:0000256" key="1">
    <source>
        <dbReference type="SAM" id="MobiDB-lite"/>
    </source>
</evidence>
<feature type="compositionally biased region" description="Acidic residues" evidence="1">
    <location>
        <begin position="215"/>
        <end position="224"/>
    </location>
</feature>
<dbReference type="PANTHER" id="PTHR14778:SF2">
    <property type="entry name" value="KINETOCHORE-ASSOCIATED PROTEIN DSN1 HOMOLOG"/>
    <property type="match status" value="1"/>
</dbReference>
<dbReference type="EMBL" id="CP017557">
    <property type="protein sequence ID" value="AOW04899.1"/>
    <property type="molecule type" value="Genomic_DNA"/>
</dbReference>
<organism evidence="2 4">
    <name type="scientific">Yarrowia lipolytica</name>
    <name type="common">Candida lipolytica</name>
    <dbReference type="NCBI Taxonomy" id="4952"/>
    <lineage>
        <taxon>Eukaryota</taxon>
        <taxon>Fungi</taxon>
        <taxon>Dikarya</taxon>
        <taxon>Ascomycota</taxon>
        <taxon>Saccharomycotina</taxon>
        <taxon>Dipodascomycetes</taxon>
        <taxon>Dipodascales</taxon>
        <taxon>Dipodascales incertae sedis</taxon>
        <taxon>Yarrowia</taxon>
    </lineage>
</organism>
<sequence>MPSKGSKKPRKHGHGADLASDSLLDQLLAESDDGQEQRPAKRRGILASARTKKDLKNTRTAKRTMSEMAPSKASQEKPRKAARSQTIGHGASDTSGKQTKTNGKVQKKHTQPSQNGDFTKPIGVLDMDDNDTDDHGRRSLQQETQQVITPTEVSSPPPPDPAVGMVGGNSADEELFEVELETAEGFRYRRRLTRRELEELQAEEESTSPQGVEMMEPETENSEMDPDHVTDSTSHSSVHVGARPKDSFVPMSPKDVSLPLKHTPVIQQQDMRKVPAKTPERNHDNRGRRISSLGNGFEGEPHADVDAQNFYKHFEPGLPEPHKARLLLTWSGKRAMMNHKTRMVRESAPQGLSETDETTARRIVRVIMEDIIRDMKDGKVNTSWYNRPEPDGDDHSNSRFTKPNAQNIANAEKLALFKKRLAAQQAEIKEWAKLEAEARERLDMAKGKSQKLVAQLQKPFDSPPTLPSLLSDVALSASTFSRQIDQVEDAVNKINSCNVRASKFCDEQFQALDNVLESRSRKRPRQSQDFRTIFNADRFRESTLDGEQTRDVLRTLSRLK</sequence>
<dbReference type="InterPro" id="IPR013218">
    <property type="entry name" value="Dsn1/Mis13"/>
</dbReference>
<dbReference type="VEuPathDB" id="FungiDB:YALI0_E03498g"/>
<dbReference type="RefSeq" id="XP_503501.1">
    <property type="nucleotide sequence ID" value="XM_503501.1"/>
</dbReference>
<proteinExistence type="predicted"/>
<dbReference type="GeneID" id="2912152"/>
<feature type="region of interest" description="Disordered" evidence="1">
    <location>
        <begin position="1"/>
        <end position="169"/>
    </location>
</feature>
<dbReference type="OMA" id="EMMEPET"/>
<reference evidence="3 5" key="2">
    <citation type="submission" date="2018-07" db="EMBL/GenBank/DDBJ databases">
        <title>Draft Genome Assemblies for Five Robust Yarrowia lipolytica Strains Exhibiting High Lipid Production and Pentose Sugar Utilization and Sugar Alcohol Secretion from Undetoxified Lignocellulosic Biomass Hydrolysates.</title>
        <authorList>
            <consortium name="DOE Joint Genome Institute"/>
            <person name="Walker C."/>
            <person name="Ryu S."/>
            <person name="Na H."/>
            <person name="Zane M."/>
            <person name="LaButti K."/>
            <person name="Lipzen A."/>
            <person name="Haridas S."/>
            <person name="Barry K."/>
            <person name="Grigoriev I.V."/>
            <person name="Quarterman J."/>
            <person name="Slininger P."/>
            <person name="Dien B."/>
            <person name="Trinh C.T."/>
        </authorList>
    </citation>
    <scope>NUCLEOTIDE SEQUENCE [LARGE SCALE GENOMIC DNA]</scope>
    <source>
        <strain evidence="3 5">YB392</strain>
    </source>
</reference>
<dbReference type="GO" id="GO:0051301">
    <property type="term" value="P:cell division"/>
    <property type="evidence" value="ECO:0007669"/>
    <property type="project" value="InterPro"/>
</dbReference>
<evidence type="ECO:0000313" key="5">
    <source>
        <dbReference type="Proteomes" id="UP000256601"/>
    </source>
</evidence>
<feature type="region of interest" description="Disordered" evidence="1">
    <location>
        <begin position="198"/>
        <end position="258"/>
    </location>
</feature>
<feature type="compositionally biased region" description="Low complexity" evidence="1">
    <location>
        <begin position="16"/>
        <end position="29"/>
    </location>
</feature>
<dbReference type="AlphaFoldDB" id="A0A1D8NGZ2"/>
<gene>
    <name evidence="3" type="ORF">B0I71DRAFT_130672</name>
    <name evidence="2" type="ORF">YALI1_E04177g</name>
</gene>
<reference evidence="2 4" key="1">
    <citation type="journal article" date="2016" name="PLoS ONE">
        <title>Sequence Assembly of Yarrowia lipolytica Strain W29/CLIB89 Shows Transposable Element Diversity.</title>
        <authorList>
            <person name="Magnan C."/>
            <person name="Yu J."/>
            <person name="Chang I."/>
            <person name="Jahn E."/>
            <person name="Kanomata Y."/>
            <person name="Wu J."/>
            <person name="Zeller M."/>
            <person name="Oakes M."/>
            <person name="Baldi P."/>
            <person name="Sandmeyer S."/>
        </authorList>
    </citation>
    <scope>NUCLEOTIDE SEQUENCE [LARGE SCALE GENOMIC DNA]</scope>
    <source>
        <strain evidence="2">CLIB89</strain>
        <strain evidence="4">CLIB89(W29)</strain>
    </source>
</reference>
<accession>A0A1D8NGZ2</accession>
<feature type="compositionally biased region" description="Low complexity" evidence="1">
    <location>
        <begin position="231"/>
        <end position="240"/>
    </location>
</feature>
<dbReference type="eggNOG" id="ENOG502S2VJ">
    <property type="taxonomic scope" value="Eukaryota"/>
</dbReference>
<evidence type="ECO:0000313" key="2">
    <source>
        <dbReference type="EMBL" id="AOW04899.1"/>
    </source>
</evidence>
<feature type="compositionally biased region" description="Basic residues" evidence="1">
    <location>
        <begin position="1"/>
        <end position="13"/>
    </location>
</feature>
<dbReference type="Proteomes" id="UP000182444">
    <property type="component" value="Chromosome 1E"/>
</dbReference>
<dbReference type="EMBL" id="KZ858978">
    <property type="protein sequence ID" value="RDW26521.1"/>
    <property type="molecule type" value="Genomic_DNA"/>
</dbReference>